<organism evidence="4 5">
    <name type="scientific">Streptomyces hoynatensis</name>
    <dbReference type="NCBI Taxonomy" id="1141874"/>
    <lineage>
        <taxon>Bacteria</taxon>
        <taxon>Bacillati</taxon>
        <taxon>Actinomycetota</taxon>
        <taxon>Actinomycetes</taxon>
        <taxon>Kitasatosporales</taxon>
        <taxon>Streptomycetaceae</taxon>
        <taxon>Streptomyces</taxon>
    </lineage>
</organism>
<accession>A0A3A9YY65</accession>
<dbReference type="OrthoDB" id="9810718at2"/>
<proteinExistence type="inferred from homology"/>
<comment type="caution">
    <text evidence="4">The sequence shown here is derived from an EMBL/GenBank/DDBJ whole genome shotgun (WGS) entry which is preliminary data.</text>
</comment>
<evidence type="ECO:0000256" key="1">
    <source>
        <dbReference type="ARBA" id="ARBA00005662"/>
    </source>
</evidence>
<sequence>MASANQPDSPIGRAVITRSHNGRTPVTSVPREAPRPGRRGRRLGTCRASWGCGAFAAALGRRPRPGVRPCPPTTSGRAEHGDGRPCAPRPPAARRVTAPAPGGAGRGGERGAGLVTLFLTGDVMLGRGVDQILPRPGDPRLREEYVRDARSYVALAERASGPIPAPVAPTWPWGEALDVLERAAPQVRILNVETSITGRGEFAPGKAVHYRMHPANLPALAVARPDVCVLANNHVLDFGRRGLTDTLDALAGAGLGAAGAGRDAAAAHAPAAVPVGPAARVLVFAVGMSSSGIPPGWAATADGAGVACVPEPTAAAAAALAGRVRQAKRPGDLAVVSVHWGSNWGHEVPREQIRFAHALVDGGADLVHGHSSHHPRPLEVYRGRLILYGCGDFIDDYEGIRGHEEYRADLRLAYLVSLAAGTGRLARLRMVPLRARRMRLERAPAQDRAWLRATLDAISEGVEVTLEPDGTLGLAEGAPTGG</sequence>
<protein>
    <submittedName>
        <fullName evidence="4">CapA family protein</fullName>
    </submittedName>
</protein>
<keyword evidence="5" id="KW-1185">Reference proteome</keyword>
<feature type="compositionally biased region" description="Polar residues" evidence="2">
    <location>
        <begin position="18"/>
        <end position="27"/>
    </location>
</feature>
<evidence type="ECO:0000313" key="5">
    <source>
        <dbReference type="Proteomes" id="UP000272474"/>
    </source>
</evidence>
<dbReference type="InterPro" id="IPR052169">
    <property type="entry name" value="CW_Biosynth-Accessory"/>
</dbReference>
<evidence type="ECO:0000313" key="4">
    <source>
        <dbReference type="EMBL" id="RKN40830.1"/>
    </source>
</evidence>
<feature type="region of interest" description="Disordered" evidence="2">
    <location>
        <begin position="61"/>
        <end position="111"/>
    </location>
</feature>
<dbReference type="Gene3D" id="3.60.21.10">
    <property type="match status" value="1"/>
</dbReference>
<dbReference type="SMART" id="SM00854">
    <property type="entry name" value="PGA_cap"/>
    <property type="match status" value="1"/>
</dbReference>
<dbReference type="AlphaFoldDB" id="A0A3A9YY65"/>
<evidence type="ECO:0000256" key="2">
    <source>
        <dbReference type="SAM" id="MobiDB-lite"/>
    </source>
</evidence>
<name>A0A3A9YY65_9ACTN</name>
<feature type="domain" description="Capsule synthesis protein CapA" evidence="3">
    <location>
        <begin position="116"/>
        <end position="397"/>
    </location>
</feature>
<dbReference type="CDD" id="cd07381">
    <property type="entry name" value="MPP_CapA"/>
    <property type="match status" value="1"/>
</dbReference>
<reference evidence="4 5" key="1">
    <citation type="journal article" date="2014" name="Int. J. Syst. Evol. Microbiol.">
        <title>Streptomyces hoynatensis sp. nov., isolated from deep marine sediment.</title>
        <authorList>
            <person name="Veyisoglu A."/>
            <person name="Sahin N."/>
        </authorList>
    </citation>
    <scope>NUCLEOTIDE SEQUENCE [LARGE SCALE GENOMIC DNA]</scope>
    <source>
        <strain evidence="4 5">KCTC 29097</strain>
    </source>
</reference>
<dbReference type="PANTHER" id="PTHR33393">
    <property type="entry name" value="POLYGLUTAMINE SYNTHESIS ACCESSORY PROTEIN RV0574C-RELATED"/>
    <property type="match status" value="1"/>
</dbReference>
<gene>
    <name evidence="4" type="ORF">D7294_17275</name>
</gene>
<dbReference type="PANTHER" id="PTHR33393:SF11">
    <property type="entry name" value="POLYGLUTAMINE SYNTHESIS ACCESSORY PROTEIN RV0574C-RELATED"/>
    <property type="match status" value="1"/>
</dbReference>
<comment type="similarity">
    <text evidence="1">Belongs to the CapA family.</text>
</comment>
<dbReference type="EMBL" id="RBAL01000009">
    <property type="protein sequence ID" value="RKN40830.1"/>
    <property type="molecule type" value="Genomic_DNA"/>
</dbReference>
<dbReference type="SUPFAM" id="SSF56300">
    <property type="entry name" value="Metallo-dependent phosphatases"/>
    <property type="match status" value="1"/>
</dbReference>
<dbReference type="InterPro" id="IPR019079">
    <property type="entry name" value="Capsule_synth_CapA"/>
</dbReference>
<dbReference type="Proteomes" id="UP000272474">
    <property type="component" value="Unassembled WGS sequence"/>
</dbReference>
<evidence type="ECO:0000259" key="3">
    <source>
        <dbReference type="SMART" id="SM00854"/>
    </source>
</evidence>
<dbReference type="Pfam" id="PF09587">
    <property type="entry name" value="PGA_cap"/>
    <property type="match status" value="1"/>
</dbReference>
<dbReference type="InterPro" id="IPR029052">
    <property type="entry name" value="Metallo-depent_PP-like"/>
</dbReference>
<feature type="region of interest" description="Disordered" evidence="2">
    <location>
        <begin position="1"/>
        <end position="44"/>
    </location>
</feature>